<proteinExistence type="predicted"/>
<feature type="region of interest" description="Disordered" evidence="1">
    <location>
        <begin position="73"/>
        <end position="147"/>
    </location>
</feature>
<dbReference type="InterPro" id="IPR013783">
    <property type="entry name" value="Ig-like_fold"/>
</dbReference>
<dbReference type="SUPFAM" id="SSF49265">
    <property type="entry name" value="Fibronectin type III"/>
    <property type="match status" value="1"/>
</dbReference>
<dbReference type="InterPro" id="IPR002477">
    <property type="entry name" value="Peptidoglycan-bd-like"/>
</dbReference>
<name>A0A9D6LTT6_9BACT</name>
<evidence type="ECO:0000313" key="3">
    <source>
        <dbReference type="EMBL" id="MBI3627574.1"/>
    </source>
</evidence>
<comment type="caution">
    <text evidence="3">The sequence shown here is derived from an EMBL/GenBank/DDBJ whole genome shotgun (WGS) entry which is preliminary data.</text>
</comment>
<protein>
    <submittedName>
        <fullName evidence="3">Fibronectin type III domain-containing protein</fullName>
    </submittedName>
</protein>
<accession>A0A9D6LTT6</accession>
<dbReference type="Gene3D" id="2.60.40.10">
    <property type="entry name" value="Immunoglobulins"/>
    <property type="match status" value="2"/>
</dbReference>
<feature type="domain" description="Fibronectin type-III" evidence="2">
    <location>
        <begin position="143"/>
        <end position="235"/>
    </location>
</feature>
<dbReference type="CDD" id="cd00063">
    <property type="entry name" value="FN3"/>
    <property type="match status" value="2"/>
</dbReference>
<dbReference type="AlphaFoldDB" id="A0A9D6LTT6"/>
<feature type="compositionally biased region" description="Low complexity" evidence="1">
    <location>
        <begin position="73"/>
        <end position="100"/>
    </location>
</feature>
<dbReference type="InterPro" id="IPR003961">
    <property type="entry name" value="FN3_dom"/>
</dbReference>
<reference evidence="3" key="1">
    <citation type="submission" date="2020-07" db="EMBL/GenBank/DDBJ databases">
        <title>Huge and variable diversity of episymbiotic CPR bacteria and DPANN archaea in groundwater ecosystems.</title>
        <authorList>
            <person name="He C.Y."/>
            <person name="Keren R."/>
            <person name="Whittaker M."/>
            <person name="Farag I.F."/>
            <person name="Doudna J."/>
            <person name="Cate J.H.D."/>
            <person name="Banfield J.F."/>
        </authorList>
    </citation>
    <scope>NUCLEOTIDE SEQUENCE</scope>
    <source>
        <strain evidence="3">NC_groundwater_972_Pr1_S-0.2um_49_27</strain>
    </source>
</reference>
<evidence type="ECO:0000256" key="1">
    <source>
        <dbReference type="SAM" id="MobiDB-lite"/>
    </source>
</evidence>
<dbReference type="InterPro" id="IPR036365">
    <property type="entry name" value="PGBD-like_sf"/>
</dbReference>
<dbReference type="Proteomes" id="UP000808388">
    <property type="component" value="Unassembled WGS sequence"/>
</dbReference>
<dbReference type="SMART" id="SM00060">
    <property type="entry name" value="FN3"/>
    <property type="match status" value="3"/>
</dbReference>
<evidence type="ECO:0000259" key="2">
    <source>
        <dbReference type="PROSITE" id="PS50853"/>
    </source>
</evidence>
<dbReference type="InterPro" id="IPR036366">
    <property type="entry name" value="PGBDSf"/>
</dbReference>
<dbReference type="InterPro" id="IPR036116">
    <property type="entry name" value="FN3_sf"/>
</dbReference>
<evidence type="ECO:0000313" key="4">
    <source>
        <dbReference type="Proteomes" id="UP000808388"/>
    </source>
</evidence>
<organism evidence="3 4">
    <name type="scientific">Candidatus Sungiibacteriota bacterium</name>
    <dbReference type="NCBI Taxonomy" id="2750080"/>
    <lineage>
        <taxon>Bacteria</taxon>
        <taxon>Candidatus Sungiibacteriota</taxon>
    </lineage>
</organism>
<feature type="domain" description="Fibronectin type-III" evidence="2">
    <location>
        <begin position="244"/>
        <end position="337"/>
    </location>
</feature>
<dbReference type="Pfam" id="PF00041">
    <property type="entry name" value="fn3"/>
    <property type="match status" value="1"/>
</dbReference>
<gene>
    <name evidence="3" type="ORF">HY220_02410</name>
</gene>
<dbReference type="SUPFAM" id="SSF47090">
    <property type="entry name" value="PGBD-like"/>
    <property type="match status" value="1"/>
</dbReference>
<sequence>MYPEGLVTGYFGPLTEAAVKKLQEKQGIEAIGIVGPKTAIKINELLTQGAGASGIVPPGLTTAPGIQQKLGETTTTIPPTATTTTSTSTSTPPTAIATTTLAVTPNTGSSAVPPPVTASPPTTTSTTATTSTNATSDTTSPSVPTNLSASAVSTSQINLSWLNSTDNVGVSGYKIYRSGAQIATAVASTSATATAAYSDTGLQASTAYTYAVAAYDATGNNSAQSASASATTQSPPPAYNTPPVISSVAVSSITSNSAMISWITDVPATGFVNYGTPTIGIVTPENTSYLTSHSFTISNLAASALYNFRVYSHNAYGDQTDLVSGYPPNRTFTTLSGPPSCSSINVTLNDGKTTYIKGVDNFVNYTWTCAPGGSADVNVGIQKPGGWISLNTTTNSPTQTLFIDISSDSYPIGTYRLEACFNVCGSIVAGQTFSISSPPVDTTPPVISSLRVDVAYSSAMASWTALPVWITDEPSTSQVEFGLTSSYGTITPLDSSGAFLRTVHSIILSPEYGYNLTSNTTYHYRMISKDAQWNSAVSGDYTFTTASSTTSADFTHSNLASIFESLRSLALILQKLQSLFH</sequence>
<dbReference type="EMBL" id="JACQCQ010000009">
    <property type="protein sequence ID" value="MBI3627574.1"/>
    <property type="molecule type" value="Genomic_DNA"/>
</dbReference>
<dbReference type="Pfam" id="PF01471">
    <property type="entry name" value="PG_binding_1"/>
    <property type="match status" value="1"/>
</dbReference>
<dbReference type="PROSITE" id="PS50853">
    <property type="entry name" value="FN3"/>
    <property type="match status" value="2"/>
</dbReference>
<dbReference type="Gene3D" id="1.10.101.10">
    <property type="entry name" value="PGBD-like superfamily/PGBD"/>
    <property type="match status" value="1"/>
</dbReference>
<feature type="compositionally biased region" description="Low complexity" evidence="1">
    <location>
        <begin position="119"/>
        <end position="142"/>
    </location>
</feature>